<dbReference type="AlphaFoldDB" id="A0A3N0AGX2"/>
<evidence type="ECO:0000313" key="2">
    <source>
        <dbReference type="Proteomes" id="UP000267368"/>
    </source>
</evidence>
<dbReference type="Pfam" id="PF12900">
    <property type="entry name" value="Pyridox_ox_2"/>
    <property type="match status" value="1"/>
</dbReference>
<dbReference type="PANTHER" id="PTHR34071">
    <property type="entry name" value="5-NITROIMIDAZOLE ANTIBIOTICS RESISTANCE PROTEIN, NIMA-FAMILY-RELATED PROTEIN-RELATED"/>
    <property type="match status" value="1"/>
</dbReference>
<accession>A0A3N0AGX2</accession>
<comment type="caution">
    <text evidence="1">The sequence shown here is derived from an EMBL/GenBank/DDBJ whole genome shotgun (WGS) entry which is preliminary data.</text>
</comment>
<dbReference type="OrthoDB" id="9794935at2"/>
<protein>
    <submittedName>
        <fullName evidence="1">Pyridoxamine 5'-phosphate oxidase</fullName>
    </submittedName>
</protein>
<sequence length="167" mass="18523">MHRYDMRRSSRRMDDSAICDILARGGYCTLACIDADGLPYGVPLSYIYMKDSGKEWEGLGAICFHTTNESGRKLDAFATGRRACATIVEDATARFQDGSFTAGFSSVMAFGRIRRIEDPVAARKVLVGLCMKYLPEYKYGIGTALETDFDATAVWELDIEELSGKKN</sequence>
<dbReference type="RefSeq" id="WP_123198042.1">
    <property type="nucleotide sequence ID" value="NZ_QICB01000002.1"/>
</dbReference>
<dbReference type="SUPFAM" id="SSF50475">
    <property type="entry name" value="FMN-binding split barrel"/>
    <property type="match status" value="1"/>
</dbReference>
<name>A0A3N0AGX2_9ACTN</name>
<dbReference type="InterPro" id="IPR024747">
    <property type="entry name" value="Pyridox_Oxase-rel"/>
</dbReference>
<organism evidence="1 2">
    <name type="scientific">Slackia faecicanis</name>
    <dbReference type="NCBI Taxonomy" id="255723"/>
    <lineage>
        <taxon>Bacteria</taxon>
        <taxon>Bacillati</taxon>
        <taxon>Actinomycetota</taxon>
        <taxon>Coriobacteriia</taxon>
        <taxon>Eggerthellales</taxon>
        <taxon>Eggerthellaceae</taxon>
        <taxon>Slackia</taxon>
    </lineage>
</organism>
<dbReference type="Gene3D" id="2.30.110.10">
    <property type="entry name" value="Electron Transport, Fmn-binding Protein, Chain A"/>
    <property type="match status" value="1"/>
</dbReference>
<dbReference type="PANTHER" id="PTHR34071:SF2">
    <property type="entry name" value="FLAVIN-NUCLEOTIDE-BINDING PROTEIN"/>
    <property type="match status" value="1"/>
</dbReference>
<reference evidence="2" key="1">
    <citation type="submission" date="2018-05" db="EMBL/GenBank/DDBJ databases">
        <title>Genome Sequencing of selected type strains of the family Eggerthellaceae.</title>
        <authorList>
            <person name="Danylec N."/>
            <person name="Stoll D.A."/>
            <person name="Doetsch A."/>
            <person name="Huch M."/>
        </authorList>
    </citation>
    <scope>NUCLEOTIDE SEQUENCE [LARGE SCALE GENOMIC DNA]</scope>
    <source>
        <strain evidence="2">DSM 17537</strain>
    </source>
</reference>
<dbReference type="Proteomes" id="UP000267368">
    <property type="component" value="Unassembled WGS sequence"/>
</dbReference>
<proteinExistence type="predicted"/>
<dbReference type="EMBL" id="QICB01000002">
    <property type="protein sequence ID" value="RNL20945.1"/>
    <property type="molecule type" value="Genomic_DNA"/>
</dbReference>
<dbReference type="InterPro" id="IPR012349">
    <property type="entry name" value="Split_barrel_FMN-bd"/>
</dbReference>
<keyword evidence="2" id="KW-1185">Reference proteome</keyword>
<gene>
    <name evidence="1" type="ORF">DMP07_03860</name>
</gene>
<evidence type="ECO:0000313" key="1">
    <source>
        <dbReference type="EMBL" id="RNL20945.1"/>
    </source>
</evidence>